<dbReference type="AlphaFoldDB" id="A0AAW0V2G0"/>
<comment type="caution">
    <text evidence="1">The sequence shown here is derived from an EMBL/GenBank/DDBJ whole genome shotgun (WGS) entry which is preliminary data.</text>
</comment>
<dbReference type="Proteomes" id="UP001487740">
    <property type="component" value="Unassembled WGS sequence"/>
</dbReference>
<organism evidence="1 2">
    <name type="scientific">Scylla paramamosain</name>
    <name type="common">Mud crab</name>
    <dbReference type="NCBI Taxonomy" id="85552"/>
    <lineage>
        <taxon>Eukaryota</taxon>
        <taxon>Metazoa</taxon>
        <taxon>Ecdysozoa</taxon>
        <taxon>Arthropoda</taxon>
        <taxon>Crustacea</taxon>
        <taxon>Multicrustacea</taxon>
        <taxon>Malacostraca</taxon>
        <taxon>Eumalacostraca</taxon>
        <taxon>Eucarida</taxon>
        <taxon>Decapoda</taxon>
        <taxon>Pleocyemata</taxon>
        <taxon>Brachyura</taxon>
        <taxon>Eubrachyura</taxon>
        <taxon>Portunoidea</taxon>
        <taxon>Portunidae</taxon>
        <taxon>Portuninae</taxon>
        <taxon>Scylla</taxon>
    </lineage>
</organism>
<evidence type="ECO:0000313" key="1">
    <source>
        <dbReference type="EMBL" id="KAK8406031.1"/>
    </source>
</evidence>
<reference evidence="1 2" key="1">
    <citation type="submission" date="2023-03" db="EMBL/GenBank/DDBJ databases">
        <title>High-quality genome of Scylla paramamosain provides insights in environmental adaptation.</title>
        <authorList>
            <person name="Zhang L."/>
        </authorList>
    </citation>
    <scope>NUCLEOTIDE SEQUENCE [LARGE SCALE GENOMIC DNA]</scope>
    <source>
        <strain evidence="1">LZ_2023a</strain>
        <tissue evidence="1">Muscle</tissue>
    </source>
</reference>
<name>A0AAW0V2G0_SCYPA</name>
<gene>
    <name evidence="1" type="ORF">O3P69_007036</name>
</gene>
<proteinExistence type="predicted"/>
<dbReference type="EMBL" id="JARAKH010000002">
    <property type="protein sequence ID" value="KAK8406031.1"/>
    <property type="molecule type" value="Genomic_DNA"/>
</dbReference>
<sequence length="110" mass="12037">MEAEKEKASEDYMKEYRIGMTLARLPAGHGELGLHLEWQRPVHSGMNLPTAMTNTLPLRHIPITSTPLSTLDKWLPLVPDEPPIPGYTSTAPNILLNQGAELPGSSGARL</sequence>
<accession>A0AAW0V2G0</accession>
<protein>
    <submittedName>
        <fullName evidence="1">Uncharacterized protein</fullName>
    </submittedName>
</protein>
<keyword evidence="2" id="KW-1185">Reference proteome</keyword>
<evidence type="ECO:0000313" key="2">
    <source>
        <dbReference type="Proteomes" id="UP001487740"/>
    </source>
</evidence>